<dbReference type="WBParaSite" id="ACAC_0000102701-mRNA-1">
    <property type="protein sequence ID" value="ACAC_0000102701-mRNA-1"/>
    <property type="gene ID" value="ACAC_0000102701"/>
</dbReference>
<proteinExistence type="predicted"/>
<reference evidence="3" key="2">
    <citation type="submission" date="2017-02" db="UniProtKB">
        <authorList>
            <consortium name="WormBaseParasite"/>
        </authorList>
    </citation>
    <scope>IDENTIFICATION</scope>
</reference>
<organism evidence="2 3">
    <name type="scientific">Angiostrongylus cantonensis</name>
    <name type="common">Rat lungworm</name>
    <dbReference type="NCBI Taxonomy" id="6313"/>
    <lineage>
        <taxon>Eukaryota</taxon>
        <taxon>Metazoa</taxon>
        <taxon>Ecdysozoa</taxon>
        <taxon>Nematoda</taxon>
        <taxon>Chromadorea</taxon>
        <taxon>Rhabditida</taxon>
        <taxon>Rhabditina</taxon>
        <taxon>Rhabditomorpha</taxon>
        <taxon>Strongyloidea</taxon>
        <taxon>Metastrongylidae</taxon>
        <taxon>Angiostrongylus</taxon>
    </lineage>
</organism>
<protein>
    <submittedName>
        <fullName evidence="3">Myb_DNA-bind_5 domain-containing protein</fullName>
    </submittedName>
</protein>
<keyword evidence="2" id="KW-1185">Reference proteome</keyword>
<dbReference type="AlphaFoldDB" id="A0A0K0CUU5"/>
<dbReference type="Proteomes" id="UP000035642">
    <property type="component" value="Unassembled WGS sequence"/>
</dbReference>
<reference evidence="2" key="1">
    <citation type="submission" date="2012-09" db="EMBL/GenBank/DDBJ databases">
        <authorList>
            <person name="Martin A.A."/>
        </authorList>
    </citation>
    <scope>NUCLEOTIDE SEQUENCE</scope>
</reference>
<evidence type="ECO:0000256" key="1">
    <source>
        <dbReference type="SAM" id="MobiDB-lite"/>
    </source>
</evidence>
<evidence type="ECO:0000313" key="2">
    <source>
        <dbReference type="Proteomes" id="UP000035642"/>
    </source>
</evidence>
<name>A0A0K0CUU5_ANGCA</name>
<feature type="region of interest" description="Disordered" evidence="1">
    <location>
        <begin position="52"/>
        <end position="78"/>
    </location>
</feature>
<accession>A0A0K0CUU5</accession>
<evidence type="ECO:0000313" key="3">
    <source>
        <dbReference type="WBParaSite" id="ACAC_0000102701-mRNA-1"/>
    </source>
</evidence>
<sequence length="196" mass="22606">MYRTAKNVVQEKREGKEALDMAREIATGNGYDHILADTMWCLLDTSLVPSFSTSSDHSSHEDSIQPQAGKEFTSSTTRKSPSVYDEKILNEILCKHDWLIKEGPTEDYELLVEGLESRTGLASVSQTRRWDRISTTTKKLREKRREKRRKLNLDPTVTRLTRVITRVIINAEKQKSKTYIATRKTKYSKQQRKKAA</sequence>